<proteinExistence type="predicted"/>
<organism evidence="1 2">
    <name type="scientific">Frankliniella fusca</name>
    <dbReference type="NCBI Taxonomy" id="407009"/>
    <lineage>
        <taxon>Eukaryota</taxon>
        <taxon>Metazoa</taxon>
        <taxon>Ecdysozoa</taxon>
        <taxon>Arthropoda</taxon>
        <taxon>Hexapoda</taxon>
        <taxon>Insecta</taxon>
        <taxon>Pterygota</taxon>
        <taxon>Neoptera</taxon>
        <taxon>Paraneoptera</taxon>
        <taxon>Thysanoptera</taxon>
        <taxon>Terebrantia</taxon>
        <taxon>Thripoidea</taxon>
        <taxon>Thripidae</taxon>
        <taxon>Frankliniella</taxon>
    </lineage>
</organism>
<accession>A0AAE1LQ47</accession>
<keyword evidence="2" id="KW-1185">Reference proteome</keyword>
<dbReference type="AlphaFoldDB" id="A0AAE1LQ47"/>
<dbReference type="Proteomes" id="UP001219518">
    <property type="component" value="Unassembled WGS sequence"/>
</dbReference>
<reference evidence="1" key="2">
    <citation type="journal article" date="2023" name="BMC Genomics">
        <title>Pest status, molecular evolution, and epigenetic factors derived from the genome assembly of Frankliniella fusca, a thysanopteran phytovirus vector.</title>
        <authorList>
            <person name="Catto M.A."/>
            <person name="Labadie P.E."/>
            <person name="Jacobson A.L."/>
            <person name="Kennedy G.G."/>
            <person name="Srinivasan R."/>
            <person name="Hunt B.G."/>
        </authorList>
    </citation>
    <scope>NUCLEOTIDE SEQUENCE</scope>
    <source>
        <strain evidence="1">PL_HMW_Pooled</strain>
    </source>
</reference>
<protein>
    <submittedName>
        <fullName evidence="1">N-methylproline demethylase</fullName>
    </submittedName>
</protein>
<reference evidence="1" key="1">
    <citation type="submission" date="2021-07" db="EMBL/GenBank/DDBJ databases">
        <authorList>
            <person name="Catto M.A."/>
            <person name="Jacobson A."/>
            <person name="Kennedy G."/>
            <person name="Labadie P."/>
            <person name="Hunt B.G."/>
            <person name="Srinivasan R."/>
        </authorList>
    </citation>
    <scope>NUCLEOTIDE SEQUENCE</scope>
    <source>
        <strain evidence="1">PL_HMW_Pooled</strain>
        <tissue evidence="1">Head</tissue>
    </source>
</reference>
<dbReference type="EMBL" id="JAHWGI010001270">
    <property type="protein sequence ID" value="KAK3926794.1"/>
    <property type="molecule type" value="Genomic_DNA"/>
</dbReference>
<name>A0AAE1LQ47_9NEOP</name>
<evidence type="ECO:0000313" key="2">
    <source>
        <dbReference type="Proteomes" id="UP001219518"/>
    </source>
</evidence>
<comment type="caution">
    <text evidence="1">The sequence shown here is derived from an EMBL/GenBank/DDBJ whole genome shotgun (WGS) entry which is preliminary data.</text>
</comment>
<gene>
    <name evidence="1" type="ORF">KUF71_015130</name>
</gene>
<sequence>MPLAHQNSTCNNNCPMNRCSEGLNNTLFTFSEIFEILPSLLYTREINFKNGEHEQPAAGAELASRHSRRHGVARRRLAALAAGPGGVRRAALAAEAEH</sequence>
<evidence type="ECO:0000313" key="1">
    <source>
        <dbReference type="EMBL" id="KAK3926794.1"/>
    </source>
</evidence>